<protein>
    <submittedName>
        <fullName evidence="1">Uncharacterized protein</fullName>
    </submittedName>
</protein>
<evidence type="ECO:0000313" key="2">
    <source>
        <dbReference type="Proteomes" id="UP000593567"/>
    </source>
</evidence>
<reference evidence="1" key="1">
    <citation type="submission" date="2020-06" db="EMBL/GenBank/DDBJ databases">
        <title>Draft genome of Bugula neritina, a colonial animal packing powerful symbionts and potential medicines.</title>
        <authorList>
            <person name="Rayko M."/>
        </authorList>
    </citation>
    <scope>NUCLEOTIDE SEQUENCE [LARGE SCALE GENOMIC DNA]</scope>
    <source>
        <strain evidence="1">Kwan_BN1</strain>
    </source>
</reference>
<dbReference type="Proteomes" id="UP000593567">
    <property type="component" value="Unassembled WGS sequence"/>
</dbReference>
<comment type="caution">
    <text evidence="1">The sequence shown here is derived from an EMBL/GenBank/DDBJ whole genome shotgun (WGS) entry which is preliminary data.</text>
</comment>
<name>A0A7J7JL17_BUGNE</name>
<sequence length="81" mass="8910">MWCIFAQATADLSFLSEASAGTTRTRRKSGSRSLYQIMKNPDTAATTKVALIDNHAYITSSQCKSVVLAHRLSMLIYTVPL</sequence>
<dbReference type="AlphaFoldDB" id="A0A7J7JL17"/>
<keyword evidence="2" id="KW-1185">Reference proteome</keyword>
<accession>A0A7J7JL17</accession>
<organism evidence="1 2">
    <name type="scientific">Bugula neritina</name>
    <name type="common">Brown bryozoan</name>
    <name type="synonym">Sertularia neritina</name>
    <dbReference type="NCBI Taxonomy" id="10212"/>
    <lineage>
        <taxon>Eukaryota</taxon>
        <taxon>Metazoa</taxon>
        <taxon>Spiralia</taxon>
        <taxon>Lophotrochozoa</taxon>
        <taxon>Bryozoa</taxon>
        <taxon>Gymnolaemata</taxon>
        <taxon>Cheilostomatida</taxon>
        <taxon>Flustrina</taxon>
        <taxon>Buguloidea</taxon>
        <taxon>Bugulidae</taxon>
        <taxon>Bugula</taxon>
    </lineage>
</organism>
<dbReference type="EMBL" id="VXIV02002158">
    <property type="protein sequence ID" value="KAF6027039.1"/>
    <property type="molecule type" value="Genomic_DNA"/>
</dbReference>
<evidence type="ECO:0000313" key="1">
    <source>
        <dbReference type="EMBL" id="KAF6027039.1"/>
    </source>
</evidence>
<gene>
    <name evidence="1" type="ORF">EB796_014655</name>
</gene>
<proteinExistence type="predicted"/>